<accession>C1H7V9</accession>
<evidence type="ECO:0000313" key="4">
    <source>
        <dbReference type="Proteomes" id="UP000002059"/>
    </source>
</evidence>
<dbReference type="InterPro" id="IPR056625">
    <property type="entry name" value="SH3_CYT4"/>
</dbReference>
<sequence>MLSSSLWLRNSRPAAHNGPKFWSLVCLRCVNGWQRKFHSNALGVTSSSNCLSERSYYLQNVQRSQYRGFHNTKLLSDYTSRPNWDTLLKTELSQAELQGNGDIYDYLRKWQQKNRPLINAMDPIRVPDDVNTGKSRKGDMLKDGLQYQEEIVDFFDADEYRHPIQEDAGSRFLQPGDLVVLKLESSFTDGQLAIYVRSVDMQYQFYTIRGKWRATNHAGIQFIASKVATPDMVKKVLPYFPTCRIEKAALPQLGEEGGVPRPIGAELVDLMMDFSNAAEEFHRSHATVLNDLYNKLVANGDVSIITLDEIAQVALGLDSSKLTSPERWAIQRAIGRLSFYITSNMLGQYTESYTIRPREEAVKVATVVRWTRDYQNQMNKLSSGGFDMSRHPIEQFIQKARRIILQSRRSRSPTTSFSLGPSGQKKKSSTDGTDDSYSKNVVEPFSDTDKCILDYFRMWTLPPCLMKSGDLRSSGSTILRAIGLYNDLRLAPPTGYLFLQEMGVFTPWQNLHVLYEQLALPGHGISQPADKIEEESNTFCENIGPGSLPDTMKQLRKDWGDLPVFCVDDIHAAEIDDGFSIEPVPGSDDTYWVHIHVANPSAFVPPDHIVAKRAAEFKRSFYSPERVYSMLPPSLVQDFFSLAPDRPVITFSAKLNMTGDILETDITNGYVRNIIYITPNKVRKLFGIDRDTSPSLTLSFCNKLQEPTCTRPQDDIYDEHRPSFHMLEKLMAARREKRMQKGGLEFLSRQKTQPRISGGKDRESIYSVDNTTGYHYTGDPTIHLSNLTTDPFEVNESTKEDLVSHVMVLAGEIAGQWFKDWRIPTVFAGTWYHPEYTKSTIDRLSREIPNSFHLGLPRSFSCKDPTPHAALGVDQYVRCTSPLRRYTDLIAHWQIEAVLRQQANESLASKTQLEGSLPFNESDIEKYIARADWQNRLKDRAQRRSRDFWICQALFRSFYFKEAELPQTFQCIMQTLNFDKEHEVGSERDEYFGRLQPFDLPCIVTTEKAASPMQIGDLVDVELVSIDMYNLRVTVKFSRHVKRPENGALASRGIILK</sequence>
<dbReference type="OMA" id="WPYFFPR"/>
<dbReference type="AlphaFoldDB" id="C1H7V9"/>
<dbReference type="InterPro" id="IPR057912">
    <property type="entry name" value="OB_CYT4_C"/>
</dbReference>
<dbReference type="RefSeq" id="XP_015700471.1">
    <property type="nucleotide sequence ID" value="XM_015846036.1"/>
</dbReference>
<dbReference type="GO" id="GO:0003723">
    <property type="term" value="F:RNA binding"/>
    <property type="evidence" value="ECO:0007669"/>
    <property type="project" value="InterPro"/>
</dbReference>
<dbReference type="SMART" id="SM00955">
    <property type="entry name" value="RNB"/>
    <property type="match status" value="1"/>
</dbReference>
<keyword evidence="4" id="KW-1185">Reference proteome</keyword>
<dbReference type="GO" id="GO:0000932">
    <property type="term" value="C:P-body"/>
    <property type="evidence" value="ECO:0007669"/>
    <property type="project" value="TreeGrafter"/>
</dbReference>
<feature type="region of interest" description="Disordered" evidence="1">
    <location>
        <begin position="407"/>
        <end position="440"/>
    </location>
</feature>
<dbReference type="Pfam" id="PF23214">
    <property type="entry name" value="SH3_CYT4"/>
    <property type="match status" value="1"/>
</dbReference>
<dbReference type="KEGG" id="pbl:PAAG_06850"/>
<evidence type="ECO:0000256" key="1">
    <source>
        <dbReference type="SAM" id="MobiDB-lite"/>
    </source>
</evidence>
<dbReference type="Pfam" id="PF00773">
    <property type="entry name" value="RNB"/>
    <property type="match status" value="1"/>
</dbReference>
<organism evidence="3 4">
    <name type="scientific">Paracoccidioides lutzii (strain ATCC MYA-826 / Pb01)</name>
    <name type="common">Paracoccidioides brasiliensis</name>
    <dbReference type="NCBI Taxonomy" id="502779"/>
    <lineage>
        <taxon>Eukaryota</taxon>
        <taxon>Fungi</taxon>
        <taxon>Dikarya</taxon>
        <taxon>Ascomycota</taxon>
        <taxon>Pezizomycotina</taxon>
        <taxon>Eurotiomycetes</taxon>
        <taxon>Eurotiomycetidae</taxon>
        <taxon>Onygenales</taxon>
        <taxon>Ajellomycetaceae</taxon>
        <taxon>Paracoccidioides</taxon>
    </lineage>
</organism>
<dbReference type="VEuPathDB" id="FungiDB:PAAG_06850"/>
<dbReference type="GO" id="GO:0000175">
    <property type="term" value="F:3'-5'-RNA exonuclease activity"/>
    <property type="evidence" value="ECO:0007669"/>
    <property type="project" value="TreeGrafter"/>
</dbReference>
<evidence type="ECO:0000313" key="3">
    <source>
        <dbReference type="EMBL" id="EEH36432.2"/>
    </source>
</evidence>
<gene>
    <name evidence="3" type="ORF">PAAG_06850</name>
</gene>
<dbReference type="InterPro" id="IPR056624">
    <property type="entry name" value="WH_CYT4"/>
</dbReference>
<dbReference type="eggNOG" id="KOG2102">
    <property type="taxonomic scope" value="Eukaryota"/>
</dbReference>
<dbReference type="Pfam" id="PF23216">
    <property type="entry name" value="WHD_CYT4"/>
    <property type="match status" value="1"/>
</dbReference>
<name>C1H7V9_PARBA</name>
<dbReference type="InterPro" id="IPR001900">
    <property type="entry name" value="RNase_II/R"/>
</dbReference>
<dbReference type="HOGENOM" id="CLU_002512_0_1_1"/>
<dbReference type="InterPro" id="IPR012340">
    <property type="entry name" value="NA-bd_OB-fold"/>
</dbReference>
<dbReference type="OrthoDB" id="2285229at2759"/>
<dbReference type="GO" id="GO:0006402">
    <property type="term" value="P:mRNA catabolic process"/>
    <property type="evidence" value="ECO:0007669"/>
    <property type="project" value="TreeGrafter"/>
</dbReference>
<dbReference type="PANTHER" id="PTHR23355:SF65">
    <property type="entry name" value="EXORIBONUCLEASE CYT-4, PUTATIVE (AFU_ORTHOLOGUE AFUA_7G01550)-RELATED"/>
    <property type="match status" value="1"/>
</dbReference>
<dbReference type="GeneID" id="9094562"/>
<evidence type="ECO:0000259" key="2">
    <source>
        <dbReference type="SMART" id="SM00955"/>
    </source>
</evidence>
<protein>
    <recommendedName>
        <fullName evidence="2">RNB domain-containing protein</fullName>
    </recommendedName>
</protein>
<feature type="domain" description="RNB" evidence="2">
    <location>
        <begin position="556"/>
        <end position="901"/>
    </location>
</feature>
<dbReference type="Pfam" id="PF25522">
    <property type="entry name" value="OB_cyt-4"/>
    <property type="match status" value="1"/>
</dbReference>
<dbReference type="STRING" id="502779.C1H7V9"/>
<proteinExistence type="predicted"/>
<dbReference type="PANTHER" id="PTHR23355">
    <property type="entry name" value="RIBONUCLEASE"/>
    <property type="match status" value="1"/>
</dbReference>
<dbReference type="InterPro" id="IPR050180">
    <property type="entry name" value="RNR_Ribonuclease"/>
</dbReference>
<dbReference type="Proteomes" id="UP000002059">
    <property type="component" value="Partially assembled WGS sequence"/>
</dbReference>
<dbReference type="EMBL" id="KN294011">
    <property type="protein sequence ID" value="EEH36432.2"/>
    <property type="molecule type" value="Genomic_DNA"/>
</dbReference>
<dbReference type="SUPFAM" id="SSF50249">
    <property type="entry name" value="Nucleic acid-binding proteins"/>
    <property type="match status" value="1"/>
</dbReference>
<reference evidence="3 4" key="1">
    <citation type="journal article" date="2011" name="PLoS Genet.">
        <title>Comparative genomic analysis of human fungal pathogens causing paracoccidioidomycosis.</title>
        <authorList>
            <person name="Desjardins C.A."/>
            <person name="Champion M.D."/>
            <person name="Holder J.W."/>
            <person name="Muszewska A."/>
            <person name="Goldberg J."/>
            <person name="Bailao A.M."/>
            <person name="Brigido M.M."/>
            <person name="Ferreira M.E."/>
            <person name="Garcia A.M."/>
            <person name="Grynberg M."/>
            <person name="Gujja S."/>
            <person name="Heiman D.I."/>
            <person name="Henn M.R."/>
            <person name="Kodira C.D."/>
            <person name="Leon-Narvaez H."/>
            <person name="Longo L.V."/>
            <person name="Ma L.J."/>
            <person name="Malavazi I."/>
            <person name="Matsuo A.L."/>
            <person name="Morais F.V."/>
            <person name="Pereira M."/>
            <person name="Rodriguez-Brito S."/>
            <person name="Sakthikumar S."/>
            <person name="Salem-Izacc S.M."/>
            <person name="Sykes S.M."/>
            <person name="Teixeira M.M."/>
            <person name="Vallejo M.C."/>
            <person name="Walter M.E."/>
            <person name="Yandava C."/>
            <person name="Young S."/>
            <person name="Zeng Q."/>
            <person name="Zucker J."/>
            <person name="Felipe M.S."/>
            <person name="Goldman G.H."/>
            <person name="Haas B.J."/>
            <person name="McEwen J.G."/>
            <person name="Nino-Vega G."/>
            <person name="Puccia R."/>
            <person name="San-Blas G."/>
            <person name="Soares C.M."/>
            <person name="Birren B.W."/>
            <person name="Cuomo C.A."/>
        </authorList>
    </citation>
    <scope>NUCLEOTIDE SEQUENCE [LARGE SCALE GENOMIC DNA]</scope>
    <source>
        <strain evidence="4">ATCC MYA-826 / Pb01</strain>
    </source>
</reference>